<evidence type="ECO:0000256" key="3">
    <source>
        <dbReference type="ARBA" id="ARBA00023163"/>
    </source>
</evidence>
<dbReference type="Pfam" id="PF13545">
    <property type="entry name" value="HTH_Crp_2"/>
    <property type="match status" value="1"/>
</dbReference>
<keyword evidence="7" id="KW-1185">Reference proteome</keyword>
<feature type="domain" description="HTH crp-type" evidence="5">
    <location>
        <begin position="148"/>
        <end position="219"/>
    </location>
</feature>
<evidence type="ECO:0000256" key="1">
    <source>
        <dbReference type="ARBA" id="ARBA00023015"/>
    </source>
</evidence>
<dbReference type="InterPro" id="IPR050397">
    <property type="entry name" value="Env_Response_Regulators"/>
</dbReference>
<sequence>MSSIMEEMSNLNPWFASINEETRSFICENARLIHVGKGEALFRSGETIPYVAMIRTGALWAERASPEGRNYVQAVMGPGFFGHFEWVFGNSKSRYDVRAVVDTEVFVIPAPVIKEALNTSRQFTDKYMELMATSHSLLEEYSFVISVYDKTQRLAWILSMIADGHRGLSHRIINIPVTQLQIAENMGLTRQTINKSMQYLAEQGIVQIGKSNVTILDVERLKDICHFDTLN</sequence>
<dbReference type="InterPro" id="IPR036390">
    <property type="entry name" value="WH_DNA-bd_sf"/>
</dbReference>
<organism evidence="6 7">
    <name type="scientific">Asaia lannensis NBRC 102526</name>
    <dbReference type="NCBI Taxonomy" id="1307926"/>
    <lineage>
        <taxon>Bacteria</taxon>
        <taxon>Pseudomonadati</taxon>
        <taxon>Pseudomonadota</taxon>
        <taxon>Alphaproteobacteria</taxon>
        <taxon>Acetobacterales</taxon>
        <taxon>Acetobacteraceae</taxon>
        <taxon>Asaia</taxon>
    </lineage>
</organism>
<dbReference type="InterPro" id="IPR012318">
    <property type="entry name" value="HTH_CRP"/>
</dbReference>
<dbReference type="Gene3D" id="2.60.120.10">
    <property type="entry name" value="Jelly Rolls"/>
    <property type="match status" value="1"/>
</dbReference>
<comment type="caution">
    <text evidence="6">The sequence shown here is derived from an EMBL/GenBank/DDBJ whole genome shotgun (WGS) entry which is preliminary data.</text>
</comment>
<evidence type="ECO:0000256" key="2">
    <source>
        <dbReference type="ARBA" id="ARBA00023125"/>
    </source>
</evidence>
<dbReference type="SUPFAM" id="SSF51206">
    <property type="entry name" value="cAMP-binding domain-like"/>
    <property type="match status" value="1"/>
</dbReference>
<dbReference type="EMBL" id="JAMXQU010000001">
    <property type="protein sequence ID" value="MCO6158546.1"/>
    <property type="molecule type" value="Genomic_DNA"/>
</dbReference>
<dbReference type="Gene3D" id="1.10.10.10">
    <property type="entry name" value="Winged helix-like DNA-binding domain superfamily/Winged helix DNA-binding domain"/>
    <property type="match status" value="1"/>
</dbReference>
<evidence type="ECO:0000313" key="7">
    <source>
        <dbReference type="Proteomes" id="UP001523401"/>
    </source>
</evidence>
<keyword evidence="3" id="KW-0804">Transcription</keyword>
<dbReference type="Pfam" id="PF00027">
    <property type="entry name" value="cNMP_binding"/>
    <property type="match status" value="1"/>
</dbReference>
<dbReference type="PANTHER" id="PTHR24567:SF26">
    <property type="entry name" value="REGULATORY PROTEIN YEIL"/>
    <property type="match status" value="1"/>
</dbReference>
<dbReference type="PROSITE" id="PS51063">
    <property type="entry name" value="HTH_CRP_2"/>
    <property type="match status" value="1"/>
</dbReference>
<protein>
    <submittedName>
        <fullName evidence="6">Crp/Fnr family transcriptional regulator</fullName>
    </submittedName>
</protein>
<dbReference type="Proteomes" id="UP001523401">
    <property type="component" value="Unassembled WGS sequence"/>
</dbReference>
<dbReference type="RefSeq" id="WP_252848204.1">
    <property type="nucleotide sequence ID" value="NZ_BAPW01000035.1"/>
</dbReference>
<dbReference type="InterPro" id="IPR000595">
    <property type="entry name" value="cNMP-bd_dom"/>
</dbReference>
<evidence type="ECO:0000259" key="5">
    <source>
        <dbReference type="PROSITE" id="PS51063"/>
    </source>
</evidence>
<dbReference type="CDD" id="cd00038">
    <property type="entry name" value="CAP_ED"/>
    <property type="match status" value="1"/>
</dbReference>
<evidence type="ECO:0000313" key="6">
    <source>
        <dbReference type="EMBL" id="MCO6158546.1"/>
    </source>
</evidence>
<reference evidence="6 7" key="1">
    <citation type="submission" date="2022-06" db="EMBL/GenBank/DDBJ databases">
        <title>Whole-genome of Asaia lannensis strain LMG 27011T.</title>
        <authorList>
            <person name="Sombolestani A."/>
        </authorList>
    </citation>
    <scope>NUCLEOTIDE SEQUENCE [LARGE SCALE GENOMIC DNA]</scope>
    <source>
        <strain evidence="6 7">NBRC 102526</strain>
    </source>
</reference>
<feature type="domain" description="Cyclic nucleotide-binding" evidence="4">
    <location>
        <begin position="14"/>
        <end position="134"/>
    </location>
</feature>
<proteinExistence type="predicted"/>
<dbReference type="PROSITE" id="PS50042">
    <property type="entry name" value="CNMP_BINDING_3"/>
    <property type="match status" value="1"/>
</dbReference>
<dbReference type="SUPFAM" id="SSF46785">
    <property type="entry name" value="Winged helix' DNA-binding domain"/>
    <property type="match status" value="1"/>
</dbReference>
<evidence type="ECO:0000259" key="4">
    <source>
        <dbReference type="PROSITE" id="PS50042"/>
    </source>
</evidence>
<dbReference type="PANTHER" id="PTHR24567">
    <property type="entry name" value="CRP FAMILY TRANSCRIPTIONAL REGULATORY PROTEIN"/>
    <property type="match status" value="1"/>
</dbReference>
<name>A0ABT1CCG1_9PROT</name>
<dbReference type="InterPro" id="IPR018490">
    <property type="entry name" value="cNMP-bd_dom_sf"/>
</dbReference>
<keyword evidence="2" id="KW-0238">DNA-binding</keyword>
<gene>
    <name evidence="6" type="ORF">NF685_00690</name>
</gene>
<dbReference type="InterPro" id="IPR014710">
    <property type="entry name" value="RmlC-like_jellyroll"/>
</dbReference>
<accession>A0ABT1CCG1</accession>
<dbReference type="InterPro" id="IPR036388">
    <property type="entry name" value="WH-like_DNA-bd_sf"/>
</dbReference>
<dbReference type="SMART" id="SM00419">
    <property type="entry name" value="HTH_CRP"/>
    <property type="match status" value="1"/>
</dbReference>
<keyword evidence="1" id="KW-0805">Transcription regulation</keyword>